<dbReference type="GO" id="GO:0051537">
    <property type="term" value="F:2 iron, 2 sulfur cluster binding"/>
    <property type="evidence" value="ECO:0007669"/>
    <property type="project" value="UniProtKB-KW"/>
</dbReference>
<dbReference type="PRINTS" id="PR00162">
    <property type="entry name" value="RIESKE"/>
</dbReference>
<evidence type="ECO:0000256" key="1">
    <source>
        <dbReference type="ARBA" id="ARBA00002444"/>
    </source>
</evidence>
<dbReference type="InterPro" id="IPR036922">
    <property type="entry name" value="Rieske_2Fe-2S_sf"/>
</dbReference>
<evidence type="ECO:0000313" key="23">
    <source>
        <dbReference type="Proteomes" id="UP000214603"/>
    </source>
</evidence>
<protein>
    <recommendedName>
        <fullName evidence="5 19">Ubiquinol-cytochrome c reductase iron-sulfur subunit</fullName>
        <ecNumber evidence="4 19">7.1.1.8</ecNumber>
    </recommendedName>
</protein>
<evidence type="ECO:0000256" key="7">
    <source>
        <dbReference type="ARBA" id="ARBA00022475"/>
    </source>
</evidence>
<comment type="subunit">
    <text evidence="3 20">The main subunits of complex b-c1 are: cytochrome b, cytochrome c1 and the Rieske protein.</text>
</comment>
<dbReference type="Gene3D" id="1.20.5.510">
    <property type="entry name" value="Single helix bin"/>
    <property type="match status" value="1"/>
</dbReference>
<gene>
    <name evidence="22" type="primary">petA</name>
    <name evidence="22" type="ORF">CEY11_01015</name>
</gene>
<keyword evidence="10" id="KW-0479">Metal-binding</keyword>
<keyword evidence="11" id="KW-1278">Translocase</keyword>
<evidence type="ECO:0000256" key="6">
    <source>
        <dbReference type="ARBA" id="ARBA00022448"/>
    </source>
</evidence>
<evidence type="ECO:0000256" key="4">
    <source>
        <dbReference type="ARBA" id="ARBA00012951"/>
    </source>
</evidence>
<feature type="domain" description="Rieske" evidence="21">
    <location>
        <begin position="123"/>
        <end position="200"/>
    </location>
</feature>
<evidence type="ECO:0000256" key="17">
    <source>
        <dbReference type="ARBA" id="ARBA00023157"/>
    </source>
</evidence>
<dbReference type="RefSeq" id="WP_088601473.1">
    <property type="nucleotide sequence ID" value="NZ_NJIH01000001.1"/>
</dbReference>
<dbReference type="InterPro" id="IPR014349">
    <property type="entry name" value="Rieske_Fe-S_prot"/>
</dbReference>
<dbReference type="GO" id="GO:0046872">
    <property type="term" value="F:metal ion binding"/>
    <property type="evidence" value="ECO:0007669"/>
    <property type="project" value="UniProtKB-KW"/>
</dbReference>
<evidence type="ECO:0000256" key="9">
    <source>
        <dbReference type="ARBA" id="ARBA00022714"/>
    </source>
</evidence>
<dbReference type="EC" id="7.1.1.8" evidence="4 19"/>
<dbReference type="SUPFAM" id="SSF50022">
    <property type="entry name" value="ISP domain"/>
    <property type="match status" value="1"/>
</dbReference>
<dbReference type="InterPro" id="IPR019470">
    <property type="entry name" value="Ubiq_cytC_Rdtase_Fe-S_su_TAT"/>
</dbReference>
<comment type="function">
    <text evidence="1">Component of the ubiquinol-cytochrome c reductase complex (complex III or cytochrome b-c1 complex), which is a respiratory chain that generates an electrochemical potential coupled to ATP synthesis.</text>
</comment>
<comment type="miscellaneous">
    <text evidence="19">The Rieske protein is a high potential 2Fe-2S protein.</text>
</comment>
<keyword evidence="6 19" id="KW-0813">Transport</keyword>
<evidence type="ECO:0000256" key="13">
    <source>
        <dbReference type="ARBA" id="ARBA00022989"/>
    </source>
</evidence>
<sequence>MSVHIRDSSQLPIDPDARRRILLGTAVTMGTVGVVATAIPFVDSMTPSARAKAAAGPVEVDVSKLAVGDMMTVQWRGRPIWIVHRSKEELATLPKMVPYLVDPYSHQSQQPPDMGNLHLQQGIRAVNPEYLVLVGICTHLGCIPSYMPEPGSVSARWPGGFLCPCHGSQYDLSGRVLANFPAPLNLPVPPYYFETDTLIKIGVLKDGKGSEWQPNTW</sequence>
<dbReference type="Proteomes" id="UP000214603">
    <property type="component" value="Unassembled WGS sequence"/>
</dbReference>
<dbReference type="GO" id="GO:0008121">
    <property type="term" value="F:quinol-cytochrome-c reductase activity"/>
    <property type="evidence" value="ECO:0007669"/>
    <property type="project" value="UniProtKB-EC"/>
</dbReference>
<keyword evidence="9" id="KW-0001">2Fe-2S</keyword>
<evidence type="ECO:0000256" key="12">
    <source>
        <dbReference type="ARBA" id="ARBA00022982"/>
    </source>
</evidence>
<dbReference type="Gene3D" id="2.102.10.10">
    <property type="entry name" value="Rieske [2Fe-2S] iron-sulphur domain"/>
    <property type="match status" value="1"/>
</dbReference>
<dbReference type="NCBIfam" id="TIGR01416">
    <property type="entry name" value="Rieske_proteo"/>
    <property type="match status" value="1"/>
</dbReference>
<evidence type="ECO:0000256" key="11">
    <source>
        <dbReference type="ARBA" id="ARBA00022967"/>
    </source>
</evidence>
<organism evidence="22 23">
    <name type="scientific">Candidimonas nitroreducens</name>
    <dbReference type="NCBI Taxonomy" id="683354"/>
    <lineage>
        <taxon>Bacteria</taxon>
        <taxon>Pseudomonadati</taxon>
        <taxon>Pseudomonadota</taxon>
        <taxon>Betaproteobacteria</taxon>
        <taxon>Burkholderiales</taxon>
        <taxon>Alcaligenaceae</taxon>
        <taxon>Candidimonas</taxon>
    </lineage>
</organism>
<evidence type="ECO:0000256" key="14">
    <source>
        <dbReference type="ARBA" id="ARBA00023004"/>
    </source>
</evidence>
<dbReference type="InterPro" id="IPR017941">
    <property type="entry name" value="Rieske_2Fe-2S"/>
</dbReference>
<keyword evidence="17" id="KW-1015">Disulfide bond</keyword>
<keyword evidence="14" id="KW-0408">Iron</keyword>
<evidence type="ECO:0000259" key="21">
    <source>
        <dbReference type="PROSITE" id="PS51296"/>
    </source>
</evidence>
<keyword evidence="7" id="KW-1003">Cell membrane</keyword>
<evidence type="ECO:0000256" key="20">
    <source>
        <dbReference type="RuleBase" id="RU004497"/>
    </source>
</evidence>
<dbReference type="InterPro" id="IPR005805">
    <property type="entry name" value="Rieske_Fe-S_prot_C"/>
</dbReference>
<keyword evidence="15" id="KW-0411">Iron-sulfur</keyword>
<proteinExistence type="predicted"/>
<evidence type="ECO:0000256" key="18">
    <source>
        <dbReference type="ARBA" id="ARBA00029351"/>
    </source>
</evidence>
<comment type="subcellular location">
    <subcellularLocation>
        <location evidence="2">Cell membrane</location>
        <topology evidence="2">Single-pass membrane protein</topology>
    </subcellularLocation>
</comment>
<evidence type="ECO:0000256" key="19">
    <source>
        <dbReference type="RuleBase" id="RU004494"/>
    </source>
</evidence>
<evidence type="ECO:0000256" key="10">
    <source>
        <dbReference type="ARBA" id="ARBA00022723"/>
    </source>
</evidence>
<evidence type="ECO:0000256" key="5">
    <source>
        <dbReference type="ARBA" id="ARBA00019816"/>
    </source>
</evidence>
<dbReference type="InterPro" id="IPR006317">
    <property type="entry name" value="Ubiquinol_cyt_c_Rdtase_Fe-S-su"/>
</dbReference>
<keyword evidence="23" id="KW-1185">Reference proteome</keyword>
<dbReference type="Pfam" id="PF10399">
    <property type="entry name" value="UCR_Fe-S_N"/>
    <property type="match status" value="1"/>
</dbReference>
<evidence type="ECO:0000256" key="3">
    <source>
        <dbReference type="ARBA" id="ARBA00011649"/>
    </source>
</evidence>
<dbReference type="Pfam" id="PF00355">
    <property type="entry name" value="Rieske"/>
    <property type="match status" value="1"/>
</dbReference>
<dbReference type="OrthoDB" id="9767869at2"/>
<dbReference type="GO" id="GO:0005886">
    <property type="term" value="C:plasma membrane"/>
    <property type="evidence" value="ECO:0007669"/>
    <property type="project" value="UniProtKB-SubCell"/>
</dbReference>
<comment type="caution">
    <text evidence="22">The sequence shown here is derived from an EMBL/GenBank/DDBJ whole genome shotgun (WGS) entry which is preliminary data.</text>
</comment>
<dbReference type="CDD" id="cd03470">
    <property type="entry name" value="Rieske_cytochrome_bc1"/>
    <property type="match status" value="1"/>
</dbReference>
<dbReference type="PROSITE" id="PS51296">
    <property type="entry name" value="RIESKE"/>
    <property type="match status" value="1"/>
</dbReference>
<evidence type="ECO:0000313" key="22">
    <source>
        <dbReference type="EMBL" id="OWT66347.1"/>
    </source>
</evidence>
<name>A0A225MY75_9BURK</name>
<feature type="transmembrane region" description="Helical" evidence="19">
    <location>
        <begin position="21"/>
        <end position="42"/>
    </location>
</feature>
<evidence type="ECO:0000256" key="8">
    <source>
        <dbReference type="ARBA" id="ARBA00022692"/>
    </source>
</evidence>
<keyword evidence="12 19" id="KW-0249">Electron transport</keyword>
<dbReference type="AlphaFoldDB" id="A0A225MY75"/>
<keyword evidence="13 19" id="KW-1133">Transmembrane helix</keyword>
<reference evidence="23" key="1">
    <citation type="submission" date="2017-06" db="EMBL/GenBank/DDBJ databases">
        <title>Herbaspirillum phytohormonus sp. nov., isolated from the root nodule of Robinia pseudoacacia in lead-zinc mine.</title>
        <authorList>
            <person name="Fan M."/>
            <person name="Lin Y."/>
        </authorList>
    </citation>
    <scope>NUCLEOTIDE SEQUENCE [LARGE SCALE GENOMIC DNA]</scope>
    <source>
        <strain evidence="23">SC-089</strain>
    </source>
</reference>
<comment type="cofactor">
    <cofactor evidence="19">
        <name>[2Fe-2S] cluster</name>
        <dbReference type="ChEBI" id="CHEBI:190135"/>
    </cofactor>
    <text evidence="19">Binds 1 [2Fe-2S] cluster per subunit.</text>
</comment>
<accession>A0A225MY75</accession>
<keyword evidence="8 19" id="KW-0812">Transmembrane</keyword>
<evidence type="ECO:0000256" key="2">
    <source>
        <dbReference type="ARBA" id="ARBA00004162"/>
    </source>
</evidence>
<dbReference type="EMBL" id="NJIH01000001">
    <property type="protein sequence ID" value="OWT66347.1"/>
    <property type="molecule type" value="Genomic_DNA"/>
</dbReference>
<dbReference type="PANTHER" id="PTHR10134">
    <property type="entry name" value="CYTOCHROME B-C1 COMPLEX SUBUNIT RIESKE, MITOCHONDRIAL"/>
    <property type="match status" value="1"/>
</dbReference>
<keyword evidence="16 19" id="KW-0472">Membrane</keyword>
<evidence type="ECO:0000256" key="15">
    <source>
        <dbReference type="ARBA" id="ARBA00023014"/>
    </source>
</evidence>
<evidence type="ECO:0000256" key="16">
    <source>
        <dbReference type="ARBA" id="ARBA00023136"/>
    </source>
</evidence>
<comment type="catalytic activity">
    <reaction evidence="18 19">
        <text>a quinol + 2 Fe(III)-[cytochrome c](out) = a quinone + 2 Fe(II)-[cytochrome c](out) + 2 H(+)(out)</text>
        <dbReference type="Rhea" id="RHEA:11484"/>
        <dbReference type="Rhea" id="RHEA-COMP:10350"/>
        <dbReference type="Rhea" id="RHEA-COMP:14399"/>
        <dbReference type="ChEBI" id="CHEBI:15378"/>
        <dbReference type="ChEBI" id="CHEBI:24646"/>
        <dbReference type="ChEBI" id="CHEBI:29033"/>
        <dbReference type="ChEBI" id="CHEBI:29034"/>
        <dbReference type="ChEBI" id="CHEBI:132124"/>
        <dbReference type="EC" id="7.1.1.8"/>
    </reaction>
</comment>